<evidence type="ECO:0000313" key="3">
    <source>
        <dbReference type="EMBL" id="TGE15434.1"/>
    </source>
</evidence>
<dbReference type="RefSeq" id="WP_135498162.1">
    <property type="nucleotide sequence ID" value="NZ_SRLD01000023.1"/>
</dbReference>
<feature type="region of interest" description="Disordered" evidence="1">
    <location>
        <begin position="176"/>
        <end position="208"/>
    </location>
</feature>
<reference evidence="3 4" key="1">
    <citation type="submission" date="2019-04" db="EMBL/GenBank/DDBJ databases">
        <authorList>
            <person name="Feng G."/>
            <person name="Zhang J."/>
            <person name="Zhu H."/>
        </authorList>
    </citation>
    <scope>NUCLEOTIDE SEQUENCE [LARGE SCALE GENOMIC DNA]</scope>
    <source>
        <strain evidence="3 4">JCM 17223</strain>
    </source>
</reference>
<evidence type="ECO:0000256" key="2">
    <source>
        <dbReference type="SAM" id="SignalP"/>
    </source>
</evidence>
<keyword evidence="4" id="KW-1185">Reference proteome</keyword>
<protein>
    <submittedName>
        <fullName evidence="3">Uncharacterized protein</fullName>
    </submittedName>
</protein>
<keyword evidence="2" id="KW-0732">Signal</keyword>
<sequence length="288" mass="32312">MRQFRFLFCFVFLLVAAPGPLHAQVEAPAAANKRLFDRTVDELNFRTMETVYDKSFTRNKFPVTLRSHQARKQFDGFGANTSLKKLFLNYNDVSERFKSRFGKGRTDLAEFEKQLNKLLIDKNFEFFIRVLPRDERVALIRSLQRAGKQASAQFNASEDPSPEDVAVDEAAVPPADVDAVPTTSAPVEDPAPQPERTETNSLASPTSAGRALDGAVQHDWVDYLTLLLAATSTLLLAYVITTVLPDLRARLDGLAEELEQQQPEASRPRKRPANSLPEDRYGDEDDPE</sequence>
<name>A0A4Z0PK90_9BACT</name>
<dbReference type="OrthoDB" id="875725at2"/>
<evidence type="ECO:0000313" key="4">
    <source>
        <dbReference type="Proteomes" id="UP000297739"/>
    </source>
</evidence>
<comment type="caution">
    <text evidence="3">The sequence shown here is derived from an EMBL/GenBank/DDBJ whole genome shotgun (WGS) entry which is preliminary data.</text>
</comment>
<gene>
    <name evidence="3" type="ORF">E5J99_12585</name>
</gene>
<evidence type="ECO:0000256" key="1">
    <source>
        <dbReference type="SAM" id="MobiDB-lite"/>
    </source>
</evidence>
<proteinExistence type="predicted"/>
<feature type="chain" id="PRO_5021413863" evidence="2">
    <location>
        <begin position="24"/>
        <end position="288"/>
    </location>
</feature>
<feature type="signal peptide" evidence="2">
    <location>
        <begin position="1"/>
        <end position="23"/>
    </location>
</feature>
<organism evidence="3 4">
    <name type="scientific">Hymenobacter elongatus</name>
    <dbReference type="NCBI Taxonomy" id="877208"/>
    <lineage>
        <taxon>Bacteria</taxon>
        <taxon>Pseudomonadati</taxon>
        <taxon>Bacteroidota</taxon>
        <taxon>Cytophagia</taxon>
        <taxon>Cytophagales</taxon>
        <taxon>Hymenobacteraceae</taxon>
        <taxon>Hymenobacter</taxon>
    </lineage>
</organism>
<dbReference type="Proteomes" id="UP000297739">
    <property type="component" value="Unassembled WGS sequence"/>
</dbReference>
<feature type="region of interest" description="Disordered" evidence="1">
    <location>
        <begin position="258"/>
        <end position="288"/>
    </location>
</feature>
<accession>A0A4Z0PK90</accession>
<dbReference type="EMBL" id="SRLD01000023">
    <property type="protein sequence ID" value="TGE15434.1"/>
    <property type="molecule type" value="Genomic_DNA"/>
</dbReference>
<dbReference type="AlphaFoldDB" id="A0A4Z0PK90"/>